<dbReference type="AlphaFoldDB" id="A0A937VXZ2"/>
<accession>A0A937VXZ2</accession>
<gene>
    <name evidence="3" type="ORF">FJZ47_05205</name>
</gene>
<dbReference type="EMBL" id="VGLS01000107">
    <property type="protein sequence ID" value="MBM3223189.1"/>
    <property type="molecule type" value="Genomic_DNA"/>
</dbReference>
<sequence length="328" mass="37200">MQPIDIHAHYFPESFLQLVEQHAAAYSIPWQMIEGRGPQFRHGHLVTGPVDKRFIDLDTRLAEMDAQGVHVHVLSLSQPMVYWAKADLAQQLTEVYNDALAHAHTHAPTRLYGLAMLPMHVPDQAVREVERARHLPGIKGFYMATHVNEWEVSHPALWPVYECIEATGLPLFLHPVHVLAPERLTAHYLTNLLGNPFESAVAAAHCIFGGILDRFPRLEIVLPHAGGAFPWLVWRLHRGWSKRADLQTMQHGPAAYLRRFWYDTIGYSEHVIDYLASVVGTDRLLLGSDYCFPIACEQPVQDIVQHPRLDDAAKQAIVDTNARQLLRL</sequence>
<dbReference type="PANTHER" id="PTHR21240:SF28">
    <property type="entry name" value="ISO-OROTATE DECARBOXYLASE (EUROFUNG)"/>
    <property type="match status" value="1"/>
</dbReference>
<dbReference type="InterPro" id="IPR032466">
    <property type="entry name" value="Metal_Hydrolase"/>
</dbReference>
<organism evidence="3 4">
    <name type="scientific">Tectimicrobiota bacterium</name>
    <dbReference type="NCBI Taxonomy" id="2528274"/>
    <lineage>
        <taxon>Bacteria</taxon>
        <taxon>Pseudomonadati</taxon>
        <taxon>Nitrospinota/Tectimicrobiota group</taxon>
        <taxon>Candidatus Tectimicrobiota</taxon>
    </lineage>
</organism>
<evidence type="ECO:0000313" key="3">
    <source>
        <dbReference type="EMBL" id="MBM3223189.1"/>
    </source>
</evidence>
<dbReference type="GO" id="GO:0019748">
    <property type="term" value="P:secondary metabolic process"/>
    <property type="evidence" value="ECO:0007669"/>
    <property type="project" value="TreeGrafter"/>
</dbReference>
<evidence type="ECO:0000259" key="2">
    <source>
        <dbReference type="Pfam" id="PF04909"/>
    </source>
</evidence>
<comment type="caution">
    <text evidence="3">The sequence shown here is derived from an EMBL/GenBank/DDBJ whole genome shotgun (WGS) entry which is preliminary data.</text>
</comment>
<keyword evidence="1" id="KW-0456">Lyase</keyword>
<proteinExistence type="predicted"/>
<dbReference type="Proteomes" id="UP000712673">
    <property type="component" value="Unassembled WGS sequence"/>
</dbReference>
<evidence type="ECO:0000313" key="4">
    <source>
        <dbReference type="Proteomes" id="UP000712673"/>
    </source>
</evidence>
<dbReference type="GO" id="GO:0016831">
    <property type="term" value="F:carboxy-lyase activity"/>
    <property type="evidence" value="ECO:0007669"/>
    <property type="project" value="InterPro"/>
</dbReference>
<evidence type="ECO:0000256" key="1">
    <source>
        <dbReference type="ARBA" id="ARBA00023239"/>
    </source>
</evidence>
<name>A0A937VXZ2_UNCTE</name>
<dbReference type="SUPFAM" id="SSF51556">
    <property type="entry name" value="Metallo-dependent hydrolases"/>
    <property type="match status" value="1"/>
</dbReference>
<protein>
    <submittedName>
        <fullName evidence="3">Amidohydrolase</fullName>
    </submittedName>
</protein>
<dbReference type="Gene3D" id="3.20.20.140">
    <property type="entry name" value="Metal-dependent hydrolases"/>
    <property type="match status" value="1"/>
</dbReference>
<dbReference type="GO" id="GO:0005737">
    <property type="term" value="C:cytoplasm"/>
    <property type="evidence" value="ECO:0007669"/>
    <property type="project" value="TreeGrafter"/>
</dbReference>
<dbReference type="PANTHER" id="PTHR21240">
    <property type="entry name" value="2-AMINO-3-CARBOXYLMUCONATE-6-SEMIALDEHYDE DECARBOXYLASE"/>
    <property type="match status" value="1"/>
</dbReference>
<dbReference type="GO" id="GO:0016787">
    <property type="term" value="F:hydrolase activity"/>
    <property type="evidence" value="ECO:0007669"/>
    <property type="project" value="InterPro"/>
</dbReference>
<feature type="domain" description="Amidohydrolase-related" evidence="2">
    <location>
        <begin position="4"/>
        <end position="328"/>
    </location>
</feature>
<dbReference type="InterPro" id="IPR006680">
    <property type="entry name" value="Amidohydro-rel"/>
</dbReference>
<dbReference type="Pfam" id="PF04909">
    <property type="entry name" value="Amidohydro_2"/>
    <property type="match status" value="1"/>
</dbReference>
<dbReference type="InterPro" id="IPR032465">
    <property type="entry name" value="ACMSD"/>
</dbReference>
<reference evidence="3" key="1">
    <citation type="submission" date="2019-03" db="EMBL/GenBank/DDBJ databases">
        <title>Lake Tanganyika Metagenome-Assembled Genomes (MAGs).</title>
        <authorList>
            <person name="Tran P."/>
        </authorList>
    </citation>
    <scope>NUCLEOTIDE SEQUENCE</scope>
    <source>
        <strain evidence="3">K_DeepCast_65m_m2_066</strain>
    </source>
</reference>